<keyword evidence="1" id="KW-0677">Repeat</keyword>
<dbReference type="GO" id="GO:0071013">
    <property type="term" value="C:catalytic step 2 spliceosome"/>
    <property type="evidence" value="ECO:0007669"/>
    <property type="project" value="TreeGrafter"/>
</dbReference>
<dbReference type="EMBL" id="KZ303550">
    <property type="protein sequence ID" value="PIA13034.1"/>
    <property type="molecule type" value="Genomic_DNA"/>
</dbReference>
<dbReference type="Proteomes" id="UP000242474">
    <property type="component" value="Unassembled WGS sequence"/>
</dbReference>
<dbReference type="GO" id="GO:0000244">
    <property type="term" value="P:spliceosomal tri-snRNP complex assembly"/>
    <property type="evidence" value="ECO:0007669"/>
    <property type="project" value="TreeGrafter"/>
</dbReference>
<evidence type="ECO:0000313" key="2">
    <source>
        <dbReference type="EMBL" id="PIA13034.1"/>
    </source>
</evidence>
<accession>A0A2G5B203</accession>
<dbReference type="InterPro" id="IPR003107">
    <property type="entry name" value="HAT"/>
</dbReference>
<feature type="non-terminal residue" evidence="2">
    <location>
        <position position="1"/>
    </location>
</feature>
<evidence type="ECO:0000256" key="1">
    <source>
        <dbReference type="ARBA" id="ARBA00022737"/>
    </source>
</evidence>
<keyword evidence="3" id="KW-1185">Reference proteome</keyword>
<name>A0A2G5B203_COERN</name>
<dbReference type="Gene3D" id="1.25.40.10">
    <property type="entry name" value="Tetratricopeptide repeat domain"/>
    <property type="match status" value="2"/>
</dbReference>
<sequence length="518" mass="58294">MTKAVTSLAKGGAPMDRESWFDQALQCECDGYPSTCRAIIRAAANMGFDSEDSAADRSDVWVSEAERFIPKHSGSRDESEKEQTNGIVTARAIFAQALEVQPADVDLWRNAADLEREHGSPADLENLLRRAVQYCPRAEVLWLIAAKEKWKQQNDIEGARIILEEAFAANPSSEAIILAAVKLESENGQYARALMLLERARQTDFSSTDEGNAGLEKPLGTGRVWMKSAVLLRQVNKLQDALKVARDGVELFPKFYKLWLVQAQLEQHDNNTSIARQTLSRALKQCPREPILWISAARLEYRGTLSTIDTTSIKNLSRARAILERARVYIPREPILWLESVQLEAEQSTQVARTLLARALQDCPKSGMLWAEAILLEPRPLRKAKSVDALKNADSQDPIVIVAVARLFWSERRVDKARLWFERATVAQPDYGDAWAWWWRFESEQRHLKKLSTTTDPVNDSIDQMDIQIKNLEAACSKASPTHGQYWPQIAKDPANARLSVNDILHKVAAFLGNTPQL</sequence>
<reference evidence="2 3" key="1">
    <citation type="journal article" date="2015" name="Genome Biol. Evol.">
        <title>Phylogenomic analyses indicate that early fungi evolved digesting cell walls of algal ancestors of land plants.</title>
        <authorList>
            <person name="Chang Y."/>
            <person name="Wang S."/>
            <person name="Sekimoto S."/>
            <person name="Aerts A.L."/>
            <person name="Choi C."/>
            <person name="Clum A."/>
            <person name="LaButti K.M."/>
            <person name="Lindquist E.A."/>
            <person name="Yee Ngan C."/>
            <person name="Ohm R.A."/>
            <person name="Salamov A.A."/>
            <person name="Grigoriev I.V."/>
            <person name="Spatafora J.W."/>
            <person name="Berbee M.L."/>
        </authorList>
    </citation>
    <scope>NUCLEOTIDE SEQUENCE [LARGE SCALE GENOMIC DNA]</scope>
    <source>
        <strain evidence="2 3">NRRL 1564</strain>
    </source>
</reference>
<gene>
    <name evidence="2" type="ORF">COEREDRAFT_83753</name>
</gene>
<dbReference type="InterPro" id="IPR045075">
    <property type="entry name" value="Syf1-like"/>
</dbReference>
<dbReference type="GO" id="GO:0046540">
    <property type="term" value="C:U4/U6 x U5 tri-snRNP complex"/>
    <property type="evidence" value="ECO:0007669"/>
    <property type="project" value="TreeGrafter"/>
</dbReference>
<evidence type="ECO:0000313" key="3">
    <source>
        <dbReference type="Proteomes" id="UP000242474"/>
    </source>
</evidence>
<dbReference type="InterPro" id="IPR011990">
    <property type="entry name" value="TPR-like_helical_dom_sf"/>
</dbReference>
<dbReference type="OrthoDB" id="440128at2759"/>
<dbReference type="PANTHER" id="PTHR11246">
    <property type="entry name" value="PRE-MRNA SPLICING FACTOR"/>
    <property type="match status" value="1"/>
</dbReference>
<organism evidence="2 3">
    <name type="scientific">Coemansia reversa (strain ATCC 12441 / NRRL 1564)</name>
    <dbReference type="NCBI Taxonomy" id="763665"/>
    <lineage>
        <taxon>Eukaryota</taxon>
        <taxon>Fungi</taxon>
        <taxon>Fungi incertae sedis</taxon>
        <taxon>Zoopagomycota</taxon>
        <taxon>Kickxellomycotina</taxon>
        <taxon>Kickxellomycetes</taxon>
        <taxon>Kickxellales</taxon>
        <taxon>Kickxellaceae</taxon>
        <taxon>Coemansia</taxon>
    </lineage>
</organism>
<dbReference type="SUPFAM" id="SSF48452">
    <property type="entry name" value="TPR-like"/>
    <property type="match status" value="3"/>
</dbReference>
<dbReference type="PANTHER" id="PTHR11246:SF1">
    <property type="entry name" value="PRE-MRNA-PROCESSING FACTOR 6"/>
    <property type="match status" value="1"/>
</dbReference>
<protein>
    <submittedName>
        <fullName evidence="2">TPR-like protein</fullName>
    </submittedName>
</protein>
<dbReference type="AlphaFoldDB" id="A0A2G5B203"/>
<dbReference type="STRING" id="763665.A0A2G5B203"/>
<proteinExistence type="predicted"/>
<dbReference type="SMART" id="SM00386">
    <property type="entry name" value="HAT"/>
    <property type="match status" value="8"/>
</dbReference>